<dbReference type="RefSeq" id="WP_286010458.1">
    <property type="nucleotide sequence ID" value="NZ_CAKMBL010000006.1"/>
</dbReference>
<gene>
    <name evidence="1" type="ORF">N42_1270</name>
</gene>
<name>A0A0V8ENW6_LACLL</name>
<dbReference type="AlphaFoldDB" id="A0A0V8ENW6"/>
<reference evidence="2" key="1">
    <citation type="submission" date="2015-10" db="EMBL/GenBank/DDBJ databases">
        <title>Draft Genome Sequences of 11 Lactococcus lactis subspecies cremoris strains.</title>
        <authorList>
            <person name="Wels M."/>
            <person name="Backus L."/>
            <person name="Boekhorst J."/>
            <person name="Dijkstra A."/>
            <person name="Beerthuizen M."/>
            <person name="Kelly W."/>
            <person name="Siezen R."/>
            <person name="Bachmann H."/>
            <person name="Van Hijum S."/>
        </authorList>
    </citation>
    <scope>NUCLEOTIDE SEQUENCE [LARGE SCALE GENOMIC DNA]</scope>
    <source>
        <strain evidence="2">N42</strain>
    </source>
</reference>
<dbReference type="Proteomes" id="UP000052991">
    <property type="component" value="Unassembled WGS sequence"/>
</dbReference>
<sequence>MGNCFIGDIAFVYEENVVSLSEGNILMEITKTRLEKLIFGK</sequence>
<comment type="caution">
    <text evidence="1">The sequence shown here is derived from an EMBL/GenBank/DDBJ whole genome shotgun (WGS) entry which is preliminary data.</text>
</comment>
<evidence type="ECO:0000313" key="2">
    <source>
        <dbReference type="Proteomes" id="UP000052991"/>
    </source>
</evidence>
<accession>A0A0V8ENW6</accession>
<dbReference type="PATRIC" id="fig|1360.116.peg.1955"/>
<protein>
    <submittedName>
        <fullName evidence="1">Uncharacterized protein</fullName>
    </submittedName>
</protein>
<organism evidence="1 2">
    <name type="scientific">Lactococcus lactis subsp. lactis</name>
    <name type="common">Streptococcus lactis</name>
    <dbReference type="NCBI Taxonomy" id="1360"/>
    <lineage>
        <taxon>Bacteria</taxon>
        <taxon>Bacillati</taxon>
        <taxon>Bacillota</taxon>
        <taxon>Bacilli</taxon>
        <taxon>Lactobacillales</taxon>
        <taxon>Streptococcaceae</taxon>
        <taxon>Lactococcus</taxon>
    </lineage>
</organism>
<evidence type="ECO:0000313" key="1">
    <source>
        <dbReference type="EMBL" id="KSU27231.1"/>
    </source>
</evidence>
<dbReference type="EMBL" id="LKLW01000076">
    <property type="protein sequence ID" value="KSU27231.1"/>
    <property type="molecule type" value="Genomic_DNA"/>
</dbReference>
<proteinExistence type="predicted"/>